<feature type="transmembrane region" description="Helical" evidence="1">
    <location>
        <begin position="375"/>
        <end position="395"/>
    </location>
</feature>
<feature type="transmembrane region" description="Helical" evidence="1">
    <location>
        <begin position="132"/>
        <end position="155"/>
    </location>
</feature>
<reference evidence="2 3" key="1">
    <citation type="submission" date="2019-12" db="EMBL/GenBank/DDBJ databases">
        <authorList>
            <person name="Li J."/>
            <person name="Shi Y."/>
            <person name="Xu G."/>
            <person name="Xiao D."/>
            <person name="Ran X."/>
        </authorList>
    </citation>
    <scope>NUCLEOTIDE SEQUENCE [LARGE SCALE GENOMIC DNA]</scope>
    <source>
        <strain evidence="2 3">JCM 15915</strain>
    </source>
</reference>
<evidence type="ECO:0000313" key="3">
    <source>
        <dbReference type="Proteomes" id="UP000462152"/>
    </source>
</evidence>
<feature type="transmembrane region" description="Helical" evidence="1">
    <location>
        <begin position="230"/>
        <end position="252"/>
    </location>
</feature>
<feature type="transmembrane region" description="Helical" evidence="1">
    <location>
        <begin position="100"/>
        <end position="126"/>
    </location>
</feature>
<keyword evidence="1" id="KW-0472">Membrane</keyword>
<dbReference type="RefSeq" id="WP_129314175.1">
    <property type="nucleotide sequence ID" value="NZ_NOIQ01000001.1"/>
</dbReference>
<feature type="transmembrane region" description="Helical" evidence="1">
    <location>
        <begin position="449"/>
        <end position="470"/>
    </location>
</feature>
<accession>A0A7K1LFX7</accession>
<organism evidence="2 3">
    <name type="scientific">Rothia koreensis</name>
    <dbReference type="NCBI Taxonomy" id="592378"/>
    <lineage>
        <taxon>Bacteria</taxon>
        <taxon>Bacillati</taxon>
        <taxon>Actinomycetota</taxon>
        <taxon>Actinomycetes</taxon>
        <taxon>Micrococcales</taxon>
        <taxon>Micrococcaceae</taxon>
        <taxon>Rothia</taxon>
    </lineage>
</organism>
<dbReference type="Proteomes" id="UP000462152">
    <property type="component" value="Unassembled WGS sequence"/>
</dbReference>
<name>A0A7K1LFX7_9MICC</name>
<feature type="transmembrane region" description="Helical" evidence="1">
    <location>
        <begin position="199"/>
        <end position="218"/>
    </location>
</feature>
<feature type="transmembrane region" description="Helical" evidence="1">
    <location>
        <begin position="304"/>
        <end position="321"/>
    </location>
</feature>
<keyword evidence="3" id="KW-1185">Reference proteome</keyword>
<keyword evidence="1" id="KW-1133">Transmembrane helix</keyword>
<comment type="caution">
    <text evidence="2">The sequence shown here is derived from an EMBL/GenBank/DDBJ whole genome shotgun (WGS) entry which is preliminary data.</text>
</comment>
<dbReference type="EMBL" id="WOGT01000001">
    <property type="protein sequence ID" value="MUN54091.1"/>
    <property type="molecule type" value="Genomic_DNA"/>
</dbReference>
<evidence type="ECO:0008006" key="4">
    <source>
        <dbReference type="Google" id="ProtNLM"/>
    </source>
</evidence>
<keyword evidence="1" id="KW-0812">Transmembrane</keyword>
<feature type="transmembrane region" description="Helical" evidence="1">
    <location>
        <begin position="407"/>
        <end position="429"/>
    </location>
</feature>
<gene>
    <name evidence="2" type="ORF">GMA10_02435</name>
</gene>
<proteinExistence type="predicted"/>
<dbReference type="OrthoDB" id="3261041at2"/>
<evidence type="ECO:0000256" key="1">
    <source>
        <dbReference type="SAM" id="Phobius"/>
    </source>
</evidence>
<feature type="transmembrane region" description="Helical" evidence="1">
    <location>
        <begin position="167"/>
        <end position="187"/>
    </location>
</feature>
<protein>
    <recommendedName>
        <fullName evidence="4">Transporter</fullName>
    </recommendedName>
</protein>
<dbReference type="AlphaFoldDB" id="A0A7K1LFX7"/>
<feature type="transmembrane region" description="Helical" evidence="1">
    <location>
        <begin position="482"/>
        <end position="503"/>
    </location>
</feature>
<feature type="transmembrane region" description="Helical" evidence="1">
    <location>
        <begin position="59"/>
        <end position="79"/>
    </location>
</feature>
<evidence type="ECO:0000313" key="2">
    <source>
        <dbReference type="EMBL" id="MUN54091.1"/>
    </source>
</evidence>
<feature type="transmembrane region" description="Helical" evidence="1">
    <location>
        <begin position="21"/>
        <end position="47"/>
    </location>
</feature>
<sequence length="525" mass="54829">MVGNLLSLKWAHFVASLKRSGWALAGTIIGAVYAVLGLFAVFAVFMAQRGGEPETVQGLAVILGALVTALWCIVPVVISGQDSTLDPDILAPFPLKPGEILGGQLAGSVISIFGMMTLIGSFFPVLGWASPLPALVSVFSGFLGFLILMICSRLMSALGMAIRQKRFLAEGIGAVFFLALLCAGPIAGSLTESLFSPSWVHAVASVLGWTPLGVAWALPGDVAQGQWLVLVLRLVVTAVCLVGGLLLWRAVIAHQISHVGAGGASSSSRSKSGSALGLFSRFPASPVGAVAARTATYYFKDPRLNLNLLVAPGFLVVFWFVGTANGGASLTMVGPLVGWMLAWQSSYSVSYDNTAFALHMTAPVTGLQDRWGRTLGMVAIFVPLVVVVSAVAMLLQGTPGGIPTNLGASMCMLLAGLGVGACVSVRYALPVAAPGESPWKSRKNNSGMANMLIQFVTSLLIVGLALPVWILLGVGALTGNPVFGWMALVVGCLYGGAMLWVGVRLGGAWYDKRAPELYQDLARIR</sequence>